<dbReference type="Gene3D" id="1.20.144.10">
    <property type="entry name" value="Phosphatidic acid phosphatase type 2/haloperoxidase"/>
    <property type="match status" value="1"/>
</dbReference>
<dbReference type="EMBL" id="PEXI01000102">
    <property type="protein sequence ID" value="PIU24027.1"/>
    <property type="molecule type" value="Genomic_DNA"/>
</dbReference>
<dbReference type="AlphaFoldDB" id="A0A2M6YBE8"/>
<feature type="transmembrane region" description="Helical" evidence="1">
    <location>
        <begin position="132"/>
        <end position="156"/>
    </location>
</feature>
<dbReference type="SUPFAM" id="SSF48317">
    <property type="entry name" value="Acid phosphatase/Vanadium-dependent haloperoxidase"/>
    <property type="match status" value="1"/>
</dbReference>
<evidence type="ECO:0000256" key="1">
    <source>
        <dbReference type="SAM" id="Phobius"/>
    </source>
</evidence>
<feature type="transmembrane region" description="Helical" evidence="1">
    <location>
        <begin position="163"/>
        <end position="181"/>
    </location>
</feature>
<evidence type="ECO:0000313" key="2">
    <source>
        <dbReference type="EMBL" id="PIU24027.1"/>
    </source>
</evidence>
<sequence length="218" mass="25339">MAFDGCLLDISYWILISFVLDIYPNFAIPNFLIFCYNLSMEPFLNRLRYFNHDIFYFFQTLDKRGEFWQQLFYFFSRFGIVIIVLILIYLVLRQRIIILFASVLSTIFSVLLSFIFWLLWHPQPFLVYWNGSVTVSTFPSGFVYLSFAVATTLLFFSNKKTGLAALLTGILIAISQIADGLRYPTAAIIGIAIGIFAGTLTYWFMEHFENFWANNSAE</sequence>
<reference evidence="3" key="1">
    <citation type="submission" date="2017-09" db="EMBL/GenBank/DDBJ databases">
        <title>Depth-based differentiation of microbial function through sediment-hosted aquifers and enrichment of novel symbionts in the deep terrestrial subsurface.</title>
        <authorList>
            <person name="Probst A.J."/>
            <person name="Ladd B."/>
            <person name="Jarett J.K."/>
            <person name="Geller-Mcgrath D.E."/>
            <person name="Sieber C.M.K."/>
            <person name="Emerson J.B."/>
            <person name="Anantharaman K."/>
            <person name="Thomas B.C."/>
            <person name="Malmstrom R."/>
            <person name="Stieglmeier M."/>
            <person name="Klingl A."/>
            <person name="Woyke T."/>
            <person name="Ryan C.M."/>
            <person name="Banfield J.F."/>
        </authorList>
    </citation>
    <scope>NUCLEOTIDE SEQUENCE [LARGE SCALE GENOMIC DNA]</scope>
</reference>
<protein>
    <submittedName>
        <fullName evidence="2">Uncharacterized protein</fullName>
    </submittedName>
</protein>
<gene>
    <name evidence="2" type="ORF">COT12_03265</name>
</gene>
<comment type="caution">
    <text evidence="2">The sequence shown here is derived from an EMBL/GenBank/DDBJ whole genome shotgun (WGS) entry which is preliminary data.</text>
</comment>
<dbReference type="InterPro" id="IPR036938">
    <property type="entry name" value="PAP2/HPO_sf"/>
</dbReference>
<feature type="transmembrane region" description="Helical" evidence="1">
    <location>
        <begin position="99"/>
        <end position="120"/>
    </location>
</feature>
<keyword evidence="1" id="KW-1133">Transmembrane helix</keyword>
<feature type="transmembrane region" description="Helical" evidence="1">
    <location>
        <begin position="71"/>
        <end position="92"/>
    </location>
</feature>
<organism evidence="2 3">
    <name type="scientific">Candidatus Berkelbacteria bacterium CG08_land_8_20_14_0_20_39_8</name>
    <dbReference type="NCBI Taxonomy" id="1974511"/>
    <lineage>
        <taxon>Bacteria</taxon>
        <taxon>Candidatus Berkelbacteria</taxon>
    </lineage>
</organism>
<feature type="transmembrane region" description="Helical" evidence="1">
    <location>
        <begin position="187"/>
        <end position="205"/>
    </location>
</feature>
<keyword evidence="1" id="KW-0812">Transmembrane</keyword>
<name>A0A2M6YBE8_9BACT</name>
<evidence type="ECO:0000313" key="3">
    <source>
        <dbReference type="Proteomes" id="UP000229896"/>
    </source>
</evidence>
<keyword evidence="1" id="KW-0472">Membrane</keyword>
<accession>A0A2M6YBE8</accession>
<proteinExistence type="predicted"/>
<feature type="transmembrane region" description="Helical" evidence="1">
    <location>
        <begin position="12"/>
        <end position="39"/>
    </location>
</feature>
<dbReference type="Proteomes" id="UP000229896">
    <property type="component" value="Unassembled WGS sequence"/>
</dbReference>